<reference evidence="6" key="1">
    <citation type="submission" date="2020-11" db="EMBL/GenBank/DDBJ databases">
        <authorList>
            <consortium name="DOE Joint Genome Institute"/>
            <person name="Ahrendt S."/>
            <person name="Riley R."/>
            <person name="Andreopoulos W."/>
            <person name="LaButti K."/>
            <person name="Pangilinan J."/>
            <person name="Ruiz-duenas F.J."/>
            <person name="Barrasa J.M."/>
            <person name="Sanchez-Garcia M."/>
            <person name="Camarero S."/>
            <person name="Miyauchi S."/>
            <person name="Serrano A."/>
            <person name="Linde D."/>
            <person name="Babiker R."/>
            <person name="Drula E."/>
            <person name="Ayuso-Fernandez I."/>
            <person name="Pacheco R."/>
            <person name="Padilla G."/>
            <person name="Ferreira P."/>
            <person name="Barriuso J."/>
            <person name="Kellner H."/>
            <person name="Castanera R."/>
            <person name="Alfaro M."/>
            <person name="Ramirez L."/>
            <person name="Pisabarro A.G."/>
            <person name="Kuo A."/>
            <person name="Tritt A."/>
            <person name="Lipzen A."/>
            <person name="He G."/>
            <person name="Yan M."/>
            <person name="Ng V."/>
            <person name="Cullen D."/>
            <person name="Martin F."/>
            <person name="Rosso M.-N."/>
            <person name="Henrissat B."/>
            <person name="Hibbett D."/>
            <person name="Martinez A.T."/>
            <person name="Grigoriev I.V."/>
        </authorList>
    </citation>
    <scope>NUCLEOTIDE SEQUENCE</scope>
    <source>
        <strain evidence="6">AH 44721</strain>
    </source>
</reference>
<keyword evidence="1" id="KW-0479">Metal-binding</keyword>
<evidence type="ECO:0000256" key="3">
    <source>
        <dbReference type="ARBA" id="ARBA00022833"/>
    </source>
</evidence>
<keyword evidence="3" id="KW-0862">Zinc</keyword>
<evidence type="ECO:0000256" key="2">
    <source>
        <dbReference type="ARBA" id="ARBA00022771"/>
    </source>
</evidence>
<dbReference type="EMBL" id="JADNYJ010000037">
    <property type="protein sequence ID" value="KAF8902267.1"/>
    <property type="molecule type" value="Genomic_DNA"/>
</dbReference>
<organism evidence="6 7">
    <name type="scientific">Gymnopilus junonius</name>
    <name type="common">Spectacular rustgill mushroom</name>
    <name type="synonym">Gymnopilus spectabilis subsp. junonius</name>
    <dbReference type="NCBI Taxonomy" id="109634"/>
    <lineage>
        <taxon>Eukaryota</taxon>
        <taxon>Fungi</taxon>
        <taxon>Dikarya</taxon>
        <taxon>Basidiomycota</taxon>
        <taxon>Agaricomycotina</taxon>
        <taxon>Agaricomycetes</taxon>
        <taxon>Agaricomycetidae</taxon>
        <taxon>Agaricales</taxon>
        <taxon>Agaricineae</taxon>
        <taxon>Hymenogastraceae</taxon>
        <taxon>Gymnopilus</taxon>
    </lineage>
</organism>
<protein>
    <recommendedName>
        <fullName evidence="5">MYND-type domain-containing protein</fullName>
    </recommendedName>
</protein>
<keyword evidence="2 4" id="KW-0863">Zinc-finger</keyword>
<evidence type="ECO:0000259" key="5">
    <source>
        <dbReference type="PROSITE" id="PS50865"/>
    </source>
</evidence>
<dbReference type="GO" id="GO:0008270">
    <property type="term" value="F:zinc ion binding"/>
    <property type="evidence" value="ECO:0007669"/>
    <property type="project" value="UniProtKB-KW"/>
</dbReference>
<name>A0A9P5TPR3_GYMJU</name>
<feature type="domain" description="MYND-type" evidence="5">
    <location>
        <begin position="60"/>
        <end position="106"/>
    </location>
</feature>
<dbReference type="InterPro" id="IPR002893">
    <property type="entry name" value="Znf_MYND"/>
</dbReference>
<dbReference type="Proteomes" id="UP000724874">
    <property type="component" value="Unassembled WGS sequence"/>
</dbReference>
<keyword evidence="7" id="KW-1185">Reference proteome</keyword>
<proteinExistence type="predicted"/>
<dbReference type="OrthoDB" id="3056838at2759"/>
<dbReference type="SUPFAM" id="SSF144232">
    <property type="entry name" value="HIT/MYND zinc finger-like"/>
    <property type="match status" value="1"/>
</dbReference>
<dbReference type="Pfam" id="PF01753">
    <property type="entry name" value="zf-MYND"/>
    <property type="match status" value="1"/>
</dbReference>
<evidence type="ECO:0000256" key="4">
    <source>
        <dbReference type="PROSITE-ProRule" id="PRU00134"/>
    </source>
</evidence>
<evidence type="ECO:0000313" key="7">
    <source>
        <dbReference type="Proteomes" id="UP000724874"/>
    </source>
</evidence>
<sequence>MPPVAVTIEFPPCHRAKSSPAQWDADFESLFRRRTILTTAKGYFDACAYKERTANKVNACYGCGKTSEKRDGLKKCAACWKINREVLYCSRECQVANWKAEHKLMCGKPLDFDTAAMLSTIVPKIKSPSGFPPSVVKS</sequence>
<comment type="caution">
    <text evidence="6">The sequence shown here is derived from an EMBL/GenBank/DDBJ whole genome shotgun (WGS) entry which is preliminary data.</text>
</comment>
<gene>
    <name evidence="6" type="ORF">CPB84DRAFT_1961696</name>
</gene>
<dbReference type="AlphaFoldDB" id="A0A9P5TPR3"/>
<evidence type="ECO:0000313" key="6">
    <source>
        <dbReference type="EMBL" id="KAF8902267.1"/>
    </source>
</evidence>
<dbReference type="Gene3D" id="6.10.140.2220">
    <property type="match status" value="1"/>
</dbReference>
<dbReference type="PROSITE" id="PS50865">
    <property type="entry name" value="ZF_MYND_2"/>
    <property type="match status" value="1"/>
</dbReference>
<evidence type="ECO:0000256" key="1">
    <source>
        <dbReference type="ARBA" id="ARBA00022723"/>
    </source>
</evidence>
<accession>A0A9P5TPR3</accession>